<dbReference type="GO" id="GO:0004061">
    <property type="term" value="F:arylformamidase activity"/>
    <property type="evidence" value="ECO:0007669"/>
    <property type="project" value="InterPro"/>
</dbReference>
<dbReference type="EC" id="3.5.-.-" evidence="1"/>
<dbReference type="AlphaFoldDB" id="A0AB39HK01"/>
<proteinExistence type="predicted"/>
<accession>A0AB39HK01</accession>
<dbReference type="RefSeq" id="WP_368652958.1">
    <property type="nucleotide sequence ID" value="NZ_CP162599.1"/>
</dbReference>
<dbReference type="Gene3D" id="3.50.30.50">
    <property type="entry name" value="Putative cyclase"/>
    <property type="match status" value="1"/>
</dbReference>
<dbReference type="GO" id="GO:0019441">
    <property type="term" value="P:L-tryptophan catabolic process to kynurenine"/>
    <property type="evidence" value="ECO:0007669"/>
    <property type="project" value="InterPro"/>
</dbReference>
<dbReference type="InterPro" id="IPR037175">
    <property type="entry name" value="KFase_sf"/>
</dbReference>
<dbReference type="Pfam" id="PF04199">
    <property type="entry name" value="Cyclase"/>
    <property type="match status" value="1"/>
</dbReference>
<evidence type="ECO:0000313" key="1">
    <source>
        <dbReference type="EMBL" id="XDK32237.1"/>
    </source>
</evidence>
<dbReference type="EMBL" id="CP162599">
    <property type="protein sequence ID" value="XDK32237.1"/>
    <property type="molecule type" value="Genomic_DNA"/>
</dbReference>
<dbReference type="InterPro" id="IPR007325">
    <property type="entry name" value="KFase/CYL"/>
</dbReference>
<gene>
    <name evidence="1" type="ORF">AB4Y30_14630</name>
</gene>
<dbReference type="PANTHER" id="PTHR43564">
    <property type="entry name" value="KYNURENINE FORMAMIDASE-LIKE PROTEIN"/>
    <property type="match status" value="1"/>
</dbReference>
<dbReference type="PANTHER" id="PTHR43564:SF2">
    <property type="entry name" value="BLR6059 PROTEIN"/>
    <property type="match status" value="1"/>
</dbReference>
<protein>
    <submittedName>
        <fullName evidence="1">Cyclase family protein</fullName>
        <ecNumber evidence="1">3.5.-.-</ecNumber>
    </submittedName>
</protein>
<dbReference type="SUPFAM" id="SSF102198">
    <property type="entry name" value="Putative cyclase"/>
    <property type="match status" value="1"/>
</dbReference>
<sequence length="203" mass="23700">MELWKMLEKMKSDQYKWVDLSYKVDENTPHYEGFRDLQVKDIMTFDKEKVSAREYTMISQFGTHIDPPFHFIEDGKALDKIGVKEMIYPLCVIDVSKEVAENHDFGMDVEDIKKWEAEHGEIPEDCFVAMRTDWSKREGEAFFNKDENGDPHYPGWTKAALEYLCEVRKVAAIGHEPPDTDPAITAKTALWAGELYYLQQDKY</sequence>
<organism evidence="1">
    <name type="scientific">Ornithinibacillus sp. 4-3</name>
    <dbReference type="NCBI Taxonomy" id="3231488"/>
    <lineage>
        <taxon>Bacteria</taxon>
        <taxon>Bacillati</taxon>
        <taxon>Bacillota</taxon>
        <taxon>Bacilli</taxon>
        <taxon>Bacillales</taxon>
        <taxon>Bacillaceae</taxon>
        <taxon>Ornithinibacillus</taxon>
    </lineage>
</organism>
<reference evidence="1" key="1">
    <citation type="submission" date="2024-07" db="EMBL/GenBank/DDBJ databases">
        <title>Halotolerant mesophilic bacterium Ornithinibacillus sp. 4-3, sp. nov., isolated from soil.</title>
        <authorList>
            <person name="Sidarenka A.V."/>
            <person name="Guliayeva D.E."/>
            <person name="Leanovich S.I."/>
            <person name="Hileuskaya K.S."/>
            <person name="Akhremchuk A.E."/>
            <person name="Sikolenko M.A."/>
            <person name="Valentovich L.N."/>
        </authorList>
    </citation>
    <scope>NUCLEOTIDE SEQUENCE</scope>
    <source>
        <strain evidence="1">4-3</strain>
    </source>
</reference>
<name>A0AB39HK01_9BACI</name>
<keyword evidence="1" id="KW-0378">Hydrolase</keyword>